<reference evidence="1 2" key="1">
    <citation type="submission" date="2024-07" db="EMBL/GenBank/DDBJ databases">
        <title>Section-level genome sequencing and comparative genomics of Aspergillus sections Usti and Cavernicolus.</title>
        <authorList>
            <consortium name="Lawrence Berkeley National Laboratory"/>
            <person name="Nybo J.L."/>
            <person name="Vesth T.C."/>
            <person name="Theobald S."/>
            <person name="Frisvad J.C."/>
            <person name="Larsen T.O."/>
            <person name="Kjaerboelling I."/>
            <person name="Rothschild-Mancinelli K."/>
            <person name="Lyhne E.K."/>
            <person name="Kogle M.E."/>
            <person name="Barry K."/>
            <person name="Clum A."/>
            <person name="Na H."/>
            <person name="Ledsgaard L."/>
            <person name="Lin J."/>
            <person name="Lipzen A."/>
            <person name="Kuo A."/>
            <person name="Riley R."/>
            <person name="Mondo S."/>
            <person name="LaButti K."/>
            <person name="Haridas S."/>
            <person name="Pangalinan J."/>
            <person name="Salamov A.A."/>
            <person name="Simmons B.A."/>
            <person name="Magnuson J.K."/>
            <person name="Chen J."/>
            <person name="Drula E."/>
            <person name="Henrissat B."/>
            <person name="Wiebenga A."/>
            <person name="Lubbers R.J."/>
            <person name="Gomes A.C."/>
            <person name="Macurrencykelacurrency M.R."/>
            <person name="Stajich J."/>
            <person name="Grigoriev I.V."/>
            <person name="Mortensen U.H."/>
            <person name="De vries R.P."/>
            <person name="Baker S.E."/>
            <person name="Andersen M.R."/>
        </authorList>
    </citation>
    <scope>NUCLEOTIDE SEQUENCE [LARGE SCALE GENOMIC DNA]</scope>
    <source>
        <strain evidence="1 2">CBS 756.74</strain>
    </source>
</reference>
<evidence type="ECO:0000313" key="1">
    <source>
        <dbReference type="EMBL" id="KAL2857638.1"/>
    </source>
</evidence>
<protein>
    <submittedName>
        <fullName evidence="1">Uncharacterized protein</fullName>
    </submittedName>
</protein>
<comment type="caution">
    <text evidence="1">The sequence shown here is derived from an EMBL/GenBank/DDBJ whole genome shotgun (WGS) entry which is preliminary data.</text>
</comment>
<proteinExistence type="predicted"/>
<dbReference type="RefSeq" id="XP_070903169.1">
    <property type="nucleotide sequence ID" value="XM_071037179.1"/>
</dbReference>
<dbReference type="Proteomes" id="UP001610444">
    <property type="component" value="Unassembled WGS sequence"/>
</dbReference>
<dbReference type="GeneID" id="98152343"/>
<keyword evidence="2" id="KW-1185">Reference proteome</keyword>
<gene>
    <name evidence="1" type="ORF">BJX68DRAFT_179299</name>
</gene>
<dbReference type="EMBL" id="JBFXLR010000006">
    <property type="protein sequence ID" value="KAL2857638.1"/>
    <property type="molecule type" value="Genomic_DNA"/>
</dbReference>
<organism evidence="1 2">
    <name type="scientific">Aspergillus pseudodeflectus</name>
    <dbReference type="NCBI Taxonomy" id="176178"/>
    <lineage>
        <taxon>Eukaryota</taxon>
        <taxon>Fungi</taxon>
        <taxon>Dikarya</taxon>
        <taxon>Ascomycota</taxon>
        <taxon>Pezizomycotina</taxon>
        <taxon>Eurotiomycetes</taxon>
        <taxon>Eurotiomycetidae</taxon>
        <taxon>Eurotiales</taxon>
        <taxon>Aspergillaceae</taxon>
        <taxon>Aspergillus</taxon>
        <taxon>Aspergillus subgen. Nidulantes</taxon>
    </lineage>
</organism>
<accession>A0ABR4L2D0</accession>
<sequence>MRTDTGRNRATWCHRRSRTLTKLTRQGSGFRSESALDVNRALFSARLAARRLQRLLHYLPELQKTFNPPLNRPIRRPHRVRPETLFSSTSGPAYGRNRWSNTEGRKWRKLTRNHPPNAGPFSVFRFRSRRDWPLSLEYELPPRFSSLSVEQERNNGPSLQCNRSY</sequence>
<name>A0ABR4L2D0_9EURO</name>
<evidence type="ECO:0000313" key="2">
    <source>
        <dbReference type="Proteomes" id="UP001610444"/>
    </source>
</evidence>